<dbReference type="SUPFAM" id="SSF48452">
    <property type="entry name" value="TPR-like"/>
    <property type="match status" value="1"/>
</dbReference>
<dbReference type="Gene3D" id="3.40.50.300">
    <property type="entry name" value="P-loop containing nucleotide triphosphate hydrolases"/>
    <property type="match status" value="1"/>
</dbReference>
<dbReference type="PRINTS" id="PR00038">
    <property type="entry name" value="HTHLUXR"/>
</dbReference>
<gene>
    <name evidence="5" type="ORF">ARHIZOSPH14_14360</name>
</gene>
<protein>
    <submittedName>
        <fullName evidence="5">Transcriptional regulator</fullName>
    </submittedName>
</protein>
<evidence type="ECO:0000313" key="6">
    <source>
        <dbReference type="Proteomes" id="UP001144396"/>
    </source>
</evidence>
<dbReference type="Gene3D" id="1.25.40.10">
    <property type="entry name" value="Tetratricopeptide repeat domain"/>
    <property type="match status" value="1"/>
</dbReference>
<accession>A0A9W6FNP6</accession>
<keyword evidence="1" id="KW-0805">Transcription regulation</keyword>
<comment type="caution">
    <text evidence="5">The sequence shown here is derived from an EMBL/GenBank/DDBJ whole genome shotgun (WGS) entry which is preliminary data.</text>
</comment>
<dbReference type="Gene3D" id="1.10.10.10">
    <property type="entry name" value="Winged helix-like DNA-binding domain superfamily/Winged helix DNA-binding domain"/>
    <property type="match status" value="1"/>
</dbReference>
<proteinExistence type="predicted"/>
<dbReference type="InterPro" id="IPR003593">
    <property type="entry name" value="AAA+_ATPase"/>
</dbReference>
<feature type="domain" description="HTH luxR-type" evidence="4">
    <location>
        <begin position="801"/>
        <end position="866"/>
    </location>
</feature>
<organism evidence="5 6">
    <name type="scientific">Agromyces rhizosphaerae</name>
    <dbReference type="NCBI Taxonomy" id="88374"/>
    <lineage>
        <taxon>Bacteria</taxon>
        <taxon>Bacillati</taxon>
        <taxon>Actinomycetota</taxon>
        <taxon>Actinomycetes</taxon>
        <taxon>Micrococcales</taxon>
        <taxon>Microbacteriaceae</taxon>
        <taxon>Agromyces</taxon>
    </lineage>
</organism>
<dbReference type="RefSeq" id="WP_281883528.1">
    <property type="nucleotide sequence ID" value="NZ_BSDP01000001.1"/>
</dbReference>
<keyword evidence="3" id="KW-0804">Transcription</keyword>
<dbReference type="Pfam" id="PF00196">
    <property type="entry name" value="GerE"/>
    <property type="match status" value="1"/>
</dbReference>
<dbReference type="InterPro" id="IPR049945">
    <property type="entry name" value="AAA_22"/>
</dbReference>
<dbReference type="GO" id="GO:0003677">
    <property type="term" value="F:DNA binding"/>
    <property type="evidence" value="ECO:0007669"/>
    <property type="project" value="UniProtKB-KW"/>
</dbReference>
<dbReference type="GO" id="GO:0006355">
    <property type="term" value="P:regulation of DNA-templated transcription"/>
    <property type="evidence" value="ECO:0007669"/>
    <property type="project" value="InterPro"/>
</dbReference>
<keyword evidence="2" id="KW-0238">DNA-binding</keyword>
<dbReference type="SUPFAM" id="SSF52540">
    <property type="entry name" value="P-loop containing nucleoside triphosphate hydrolases"/>
    <property type="match status" value="1"/>
</dbReference>
<dbReference type="SMART" id="SM00421">
    <property type="entry name" value="HTH_LUXR"/>
    <property type="match status" value="1"/>
</dbReference>
<name>A0A9W6FNP6_9MICO</name>
<dbReference type="PANTHER" id="PTHR44688:SF16">
    <property type="entry name" value="DNA-BINDING TRANSCRIPTIONAL ACTIVATOR DEVR_DOSR"/>
    <property type="match status" value="1"/>
</dbReference>
<keyword evidence="6" id="KW-1185">Reference proteome</keyword>
<dbReference type="PROSITE" id="PS50043">
    <property type="entry name" value="HTH_LUXR_2"/>
    <property type="match status" value="1"/>
</dbReference>
<evidence type="ECO:0000256" key="1">
    <source>
        <dbReference type="ARBA" id="ARBA00023015"/>
    </source>
</evidence>
<dbReference type="EMBL" id="BSDP01000001">
    <property type="protein sequence ID" value="GLI27194.1"/>
    <property type="molecule type" value="Genomic_DNA"/>
</dbReference>
<dbReference type="SMART" id="SM00382">
    <property type="entry name" value="AAA"/>
    <property type="match status" value="1"/>
</dbReference>
<evidence type="ECO:0000256" key="3">
    <source>
        <dbReference type="ARBA" id="ARBA00023163"/>
    </source>
</evidence>
<dbReference type="InterPro" id="IPR059106">
    <property type="entry name" value="WHD_MalT"/>
</dbReference>
<dbReference type="InterPro" id="IPR027417">
    <property type="entry name" value="P-loop_NTPase"/>
</dbReference>
<evidence type="ECO:0000256" key="2">
    <source>
        <dbReference type="ARBA" id="ARBA00023125"/>
    </source>
</evidence>
<dbReference type="Pfam" id="PF25873">
    <property type="entry name" value="WHD_MalT"/>
    <property type="match status" value="1"/>
</dbReference>
<reference evidence="5" key="1">
    <citation type="submission" date="2022-12" db="EMBL/GenBank/DDBJ databases">
        <title>Reference genome sequencing for broad-spectrum identification of bacterial and archaeal isolates by mass spectrometry.</title>
        <authorList>
            <person name="Sekiguchi Y."/>
            <person name="Tourlousse D.M."/>
        </authorList>
    </citation>
    <scope>NUCLEOTIDE SEQUENCE</scope>
    <source>
        <strain evidence="5">14</strain>
    </source>
</reference>
<dbReference type="Pfam" id="PF13401">
    <property type="entry name" value="AAA_22"/>
    <property type="match status" value="1"/>
</dbReference>
<dbReference type="InterPro" id="IPR011990">
    <property type="entry name" value="TPR-like_helical_dom_sf"/>
</dbReference>
<dbReference type="InterPro" id="IPR036388">
    <property type="entry name" value="WH-like_DNA-bd_sf"/>
</dbReference>
<dbReference type="InterPro" id="IPR016032">
    <property type="entry name" value="Sig_transdc_resp-reg_C-effctor"/>
</dbReference>
<dbReference type="Proteomes" id="UP001144396">
    <property type="component" value="Unassembled WGS sequence"/>
</dbReference>
<dbReference type="AlphaFoldDB" id="A0A9W6FNP6"/>
<dbReference type="InterPro" id="IPR000792">
    <property type="entry name" value="Tscrpt_reg_LuxR_C"/>
</dbReference>
<evidence type="ECO:0000313" key="5">
    <source>
        <dbReference type="EMBL" id="GLI27194.1"/>
    </source>
</evidence>
<evidence type="ECO:0000259" key="4">
    <source>
        <dbReference type="PROSITE" id="PS50043"/>
    </source>
</evidence>
<dbReference type="CDD" id="cd06170">
    <property type="entry name" value="LuxR_C_like"/>
    <property type="match status" value="1"/>
</dbReference>
<dbReference type="SUPFAM" id="SSF46894">
    <property type="entry name" value="C-terminal effector domain of the bipartite response regulators"/>
    <property type="match status" value="1"/>
</dbReference>
<sequence>MIEASEPDTLVDRPRLRERLDRALHTPVTLVVAQAGAGKTVLLRQWTAQCGAPTVAWVDLETADDDPVRLARRILTALDAVRPGVAPLSSLSGLHGGGLGTTLIDSLALELRDFPETLIVLDDLHRITNPTLVADLGRLGAELPGNVHLILSSRVDPAVAWSRLRLRGGLLEIRQSDLALSDEEAAELLHRVTGRDVPADIRTLLLRRTEGWAAGIQLAGLGLRYREADALAFAETFAGTDRMVADYLTEEVLAALPADDRTLLLELAVLEVMTTDLVGHVLDRDDAGVLLERLAHESLFVVPLEPGRTRFRFHHLFRDLLRHHLRVTDPGAEARLLGRAADFHLARGEMPDAIEALLRAEDWPRAIEAIMTTRSEVFERGEMRTVIRWISSVPESARADRLDVSLELAMLIGMEGDAITAVDLLSRIAADPRATVGKRASAHAWISATAQWASRPEESIHAADTALELLDAHPDARPKDVLGLTSPAHLRTLAIGSSGRARFLAGDLDDAQDWLERALDADAAHYVPFRVALLGSLALLHAWRGRRASAGLLASEALDAADHAGLLAHPSAADAYLARARSAVLAGRPSAAEVPLVSASLRSEANRRTQLTWIGRAIDAARAVAEGRTGDALAAADVDGRLGLGPPAPAVHDELVAVHMLALRHDGRTAEALHVCGPDAASRGPAARYELLAALIGTGRLDEAGDLLATWAPPDASTDPLRAVQHLLAHAAIAELEGRHGPALASATRALDAAEPEGIAEPFAQAEGPISSLLAELAVTRSGLVDRALERRLAEHPLHANGDLAEPLTQRELEVLALLPEHATSVELAGRCYVSVNTLKTHLAHIYRKLGVSGRSAAIARARELGLLPAVSPRPALER</sequence>
<dbReference type="GO" id="GO:0016887">
    <property type="term" value="F:ATP hydrolysis activity"/>
    <property type="evidence" value="ECO:0007669"/>
    <property type="project" value="InterPro"/>
</dbReference>
<dbReference type="PANTHER" id="PTHR44688">
    <property type="entry name" value="DNA-BINDING TRANSCRIPTIONAL ACTIVATOR DEVR_DOSR"/>
    <property type="match status" value="1"/>
</dbReference>